<dbReference type="AlphaFoldDB" id="V6SQF0"/>
<proteinExistence type="predicted"/>
<gene>
    <name evidence="1" type="ORF">FLJC2902T_26150</name>
</gene>
<keyword evidence="2" id="KW-1185">Reference proteome</keyword>
<evidence type="ECO:0000313" key="2">
    <source>
        <dbReference type="Proteomes" id="UP000018004"/>
    </source>
</evidence>
<organism evidence="1 2">
    <name type="scientific">Flavobacterium limnosediminis JC2902</name>
    <dbReference type="NCBI Taxonomy" id="1341181"/>
    <lineage>
        <taxon>Bacteria</taxon>
        <taxon>Pseudomonadati</taxon>
        <taxon>Bacteroidota</taxon>
        <taxon>Flavobacteriia</taxon>
        <taxon>Flavobacteriales</taxon>
        <taxon>Flavobacteriaceae</taxon>
        <taxon>Flavobacterium</taxon>
    </lineage>
</organism>
<dbReference type="PATRIC" id="fig|1341181.4.peg.2574"/>
<comment type="caution">
    <text evidence="1">The sequence shown here is derived from an EMBL/GenBank/DDBJ whole genome shotgun (WGS) entry which is preliminary data.</text>
</comment>
<dbReference type="EMBL" id="AVGG01000018">
    <property type="protein sequence ID" value="ESU26640.1"/>
    <property type="molecule type" value="Genomic_DNA"/>
</dbReference>
<dbReference type="Proteomes" id="UP000018004">
    <property type="component" value="Unassembled WGS sequence"/>
</dbReference>
<evidence type="ECO:0000313" key="1">
    <source>
        <dbReference type="EMBL" id="ESU26640.1"/>
    </source>
</evidence>
<protein>
    <submittedName>
        <fullName evidence="1">Uncharacterized protein</fullName>
    </submittedName>
</protein>
<reference evidence="1 2" key="1">
    <citation type="submission" date="2013-08" db="EMBL/GenBank/DDBJ databases">
        <title>Flavobacterium limnosediminis JC2902 genome sequencing.</title>
        <authorList>
            <person name="Lee K."/>
            <person name="Yi H."/>
            <person name="Park S."/>
            <person name="Chun J."/>
        </authorList>
    </citation>
    <scope>NUCLEOTIDE SEQUENCE [LARGE SCALE GENOMIC DNA]</scope>
    <source>
        <strain evidence="1 2">JC2902</strain>
    </source>
</reference>
<name>V6SQF0_9FLAO</name>
<accession>V6SQF0</accession>
<sequence>MARFLQKTAMKIKVRWVGGTSIIREETTGNGFVKTLKNSWLQVAKLQKIS</sequence>